<name>A0A1R3KWS2_9ROSI</name>
<dbReference type="EMBL" id="AWUE01010602">
    <property type="protein sequence ID" value="OMP11522.1"/>
    <property type="molecule type" value="Genomic_DNA"/>
</dbReference>
<comment type="caution">
    <text evidence="1">The sequence shown here is derived from an EMBL/GenBank/DDBJ whole genome shotgun (WGS) entry which is preliminary data.</text>
</comment>
<sequence>MKYFQFGNASKFPNPIPGGSWWVPGSLRVKSGRRRSSNNGLNNMIMEKEGDEKKLLLGPIIFPKVHRRALSWDPPESLHKDGVGQECTTLHVVRRDNTHYGLDESSSTDEGEKACLPSCKFGMNLVQDEEVILFPHSIVVYGEAEFLFLLAHHLTQHVTKVIKYCLNGSNRLLIRPSKEDDVVGEENMRDFWTRFRRGNGEPVFLANRLGDMERSKSMHQDFSDQLIGRVAKTNGEKMGDGGWGLALQNQSDEGRVKLKRHGTRLENGVNSGLGFKVRGEARNGVGKRGGRKSPITTNNKGEIWMVKPHVLEVERLVIKLWTSILKGNENRAVIRARTS</sequence>
<dbReference type="Proteomes" id="UP000187203">
    <property type="component" value="Unassembled WGS sequence"/>
</dbReference>
<protein>
    <submittedName>
        <fullName evidence="1">Uncharacterized protein</fullName>
    </submittedName>
</protein>
<proteinExistence type="predicted"/>
<keyword evidence="2" id="KW-1185">Reference proteome</keyword>
<gene>
    <name evidence="1" type="ORF">COLO4_03773</name>
</gene>
<evidence type="ECO:0000313" key="2">
    <source>
        <dbReference type="Proteomes" id="UP000187203"/>
    </source>
</evidence>
<reference evidence="2" key="1">
    <citation type="submission" date="2013-09" db="EMBL/GenBank/DDBJ databases">
        <title>Corchorus olitorius genome sequencing.</title>
        <authorList>
            <person name="Alam M."/>
            <person name="Haque M.S."/>
            <person name="Islam M.S."/>
            <person name="Emdad E.M."/>
            <person name="Islam M.M."/>
            <person name="Ahmed B."/>
            <person name="Halim A."/>
            <person name="Hossen Q.M.M."/>
            <person name="Hossain M.Z."/>
            <person name="Ahmed R."/>
            <person name="Khan M.M."/>
            <person name="Islam R."/>
            <person name="Rashid M.M."/>
            <person name="Khan S.A."/>
            <person name="Rahman M.S."/>
            <person name="Alam M."/>
            <person name="Yahiya A.S."/>
            <person name="Khan M.S."/>
            <person name="Azam M.S."/>
            <person name="Haque T."/>
            <person name="Lashkar M.Z.H."/>
            <person name="Akhand A.I."/>
            <person name="Morshed G."/>
            <person name="Roy S."/>
            <person name="Uddin K.S."/>
            <person name="Rabeya T."/>
            <person name="Hossain A.S."/>
            <person name="Chowdhury A."/>
            <person name="Snigdha A.R."/>
            <person name="Mortoza M.S."/>
            <person name="Matin S.A."/>
            <person name="Hoque S.M.E."/>
            <person name="Islam M.K."/>
            <person name="Roy D.K."/>
            <person name="Haider R."/>
            <person name="Moosa M.M."/>
            <person name="Elias S.M."/>
            <person name="Hasan A.M."/>
            <person name="Jahan S."/>
            <person name="Shafiuddin M."/>
            <person name="Mahmood N."/>
            <person name="Shommy N.S."/>
        </authorList>
    </citation>
    <scope>NUCLEOTIDE SEQUENCE [LARGE SCALE GENOMIC DNA]</scope>
    <source>
        <strain evidence="2">cv. O-4</strain>
    </source>
</reference>
<organism evidence="1 2">
    <name type="scientific">Corchorus olitorius</name>
    <dbReference type="NCBI Taxonomy" id="93759"/>
    <lineage>
        <taxon>Eukaryota</taxon>
        <taxon>Viridiplantae</taxon>
        <taxon>Streptophyta</taxon>
        <taxon>Embryophyta</taxon>
        <taxon>Tracheophyta</taxon>
        <taxon>Spermatophyta</taxon>
        <taxon>Magnoliopsida</taxon>
        <taxon>eudicotyledons</taxon>
        <taxon>Gunneridae</taxon>
        <taxon>Pentapetalae</taxon>
        <taxon>rosids</taxon>
        <taxon>malvids</taxon>
        <taxon>Malvales</taxon>
        <taxon>Malvaceae</taxon>
        <taxon>Grewioideae</taxon>
        <taxon>Apeibeae</taxon>
        <taxon>Corchorus</taxon>
    </lineage>
</organism>
<accession>A0A1R3KWS2</accession>
<evidence type="ECO:0000313" key="1">
    <source>
        <dbReference type="EMBL" id="OMP11522.1"/>
    </source>
</evidence>
<dbReference type="AlphaFoldDB" id="A0A1R3KWS2"/>